<dbReference type="OrthoDB" id="375935at2157"/>
<evidence type="ECO:0000313" key="5">
    <source>
        <dbReference type="Proteomes" id="UP000184203"/>
    </source>
</evidence>
<dbReference type="STRING" id="797209.GCA_000376445_03825"/>
<organism evidence="2 4">
    <name type="scientific">Haladaptatus paucihalophilus DX253</name>
    <dbReference type="NCBI Taxonomy" id="797209"/>
    <lineage>
        <taxon>Archaea</taxon>
        <taxon>Methanobacteriati</taxon>
        <taxon>Methanobacteriota</taxon>
        <taxon>Stenosarchaea group</taxon>
        <taxon>Halobacteria</taxon>
        <taxon>Halobacteriales</taxon>
        <taxon>Haladaptataceae</taxon>
        <taxon>Haladaptatus</taxon>
    </lineage>
</organism>
<reference evidence="5" key="2">
    <citation type="submission" date="2016-11" db="EMBL/GenBank/DDBJ databases">
        <authorList>
            <person name="Varghese N."/>
            <person name="Submissions S."/>
        </authorList>
    </citation>
    <scope>NUCLEOTIDE SEQUENCE [LARGE SCALE GENOMIC DNA]</scope>
    <source>
        <strain evidence="5">DX253</strain>
    </source>
</reference>
<protein>
    <submittedName>
        <fullName evidence="2">Uncharacterized protein</fullName>
    </submittedName>
</protein>
<evidence type="ECO:0000256" key="1">
    <source>
        <dbReference type="SAM" id="MobiDB-lite"/>
    </source>
</evidence>
<evidence type="ECO:0000313" key="3">
    <source>
        <dbReference type="EMBL" id="SHL25054.1"/>
    </source>
</evidence>
<dbReference type="EMBL" id="FRAN01000005">
    <property type="protein sequence ID" value="SHL25054.1"/>
    <property type="molecule type" value="Genomic_DNA"/>
</dbReference>
<keyword evidence="5" id="KW-1185">Reference proteome</keyword>
<gene>
    <name evidence="3" type="ORF">SAMN05444342_3417</name>
    <name evidence="2" type="ORF">ZOD2009_13321</name>
</gene>
<dbReference type="Proteomes" id="UP000003751">
    <property type="component" value="Unassembled WGS sequence"/>
</dbReference>
<dbReference type="PATRIC" id="fig|797209.4.peg.2622"/>
<evidence type="ECO:0000313" key="2">
    <source>
        <dbReference type="EMBL" id="EFW91546.1"/>
    </source>
</evidence>
<dbReference type="RefSeq" id="WP_007980579.1">
    <property type="nucleotide sequence ID" value="NZ_AEMG01000013.1"/>
</dbReference>
<sequence length="59" mass="6599">MAAEDEELSSEANTPSEADTPSDSEYEMLFCDNGWVEIRNPDDADAQWLMADTSAEIRQ</sequence>
<reference evidence="2 4" key="1">
    <citation type="journal article" date="2014" name="ISME J.">
        <title>Trehalose/2-sulfotrehalose biosynthesis and glycine-betaine uptake are widely spread mechanisms for osmoadaptation in the Halobacteriales.</title>
        <authorList>
            <person name="Youssef N.H."/>
            <person name="Savage-Ashlock K.N."/>
            <person name="McCully A.L."/>
            <person name="Luedtke B."/>
            <person name="Shaw E.I."/>
            <person name="Hoff W.D."/>
            <person name="Elshahed M.S."/>
        </authorList>
    </citation>
    <scope>NUCLEOTIDE SEQUENCE [LARGE SCALE GENOMIC DNA]</scope>
    <source>
        <strain evidence="2 4">DX253</strain>
    </source>
</reference>
<dbReference type="Proteomes" id="UP000184203">
    <property type="component" value="Unassembled WGS sequence"/>
</dbReference>
<reference evidence="3" key="3">
    <citation type="submission" date="2016-11" db="EMBL/GenBank/DDBJ databases">
        <authorList>
            <person name="Jaros S."/>
            <person name="Januszkiewicz K."/>
            <person name="Wedrychowicz H."/>
        </authorList>
    </citation>
    <scope>NUCLEOTIDE SEQUENCE [LARGE SCALE GENOMIC DNA]</scope>
    <source>
        <strain evidence="3">DX253</strain>
    </source>
</reference>
<feature type="region of interest" description="Disordered" evidence="1">
    <location>
        <begin position="1"/>
        <end position="27"/>
    </location>
</feature>
<dbReference type="EMBL" id="AEMG01000013">
    <property type="protein sequence ID" value="EFW91546.1"/>
    <property type="molecule type" value="Genomic_DNA"/>
</dbReference>
<dbReference type="AlphaFoldDB" id="E7QV28"/>
<feature type="compositionally biased region" description="Polar residues" evidence="1">
    <location>
        <begin position="10"/>
        <end position="19"/>
    </location>
</feature>
<accession>E7QV28</accession>
<evidence type="ECO:0000313" key="4">
    <source>
        <dbReference type="Proteomes" id="UP000003751"/>
    </source>
</evidence>
<name>E7QV28_HALPU</name>
<proteinExistence type="predicted"/>